<dbReference type="Proteomes" id="UP000030744">
    <property type="component" value="Unassembled WGS sequence"/>
</dbReference>
<name>U6K1K2_9EIME</name>
<evidence type="ECO:0008006" key="3">
    <source>
        <dbReference type="Google" id="ProtNLM"/>
    </source>
</evidence>
<sequence length="131" mass="15078">MTAVIVGGETLDKLQEIAVSFLSLIPNKNTEPPKYKECTYTQQPFAPDELKTLVRFTLTEEGAKDESIALIGDLFFLYLRAIRLLGVEEWRYKELAAIRRQQFLYADMLDAYTLTQEAAEGKQQQQQQQQQ</sequence>
<keyword evidence="2" id="KW-1185">Reference proteome</keyword>
<reference evidence="1" key="1">
    <citation type="submission" date="2013-10" db="EMBL/GenBank/DDBJ databases">
        <title>Genomic analysis of the causative agents of coccidiosis in chickens.</title>
        <authorList>
            <person name="Reid A.J."/>
            <person name="Blake D."/>
            <person name="Billington K."/>
            <person name="Browne H."/>
            <person name="Dunn M."/>
            <person name="Hung S."/>
            <person name="Kawahara F."/>
            <person name="Miranda-Saavedra D."/>
            <person name="Mourier T."/>
            <person name="Nagra H."/>
            <person name="Otto T.D."/>
            <person name="Rawlings N."/>
            <person name="Sanchez A."/>
            <person name="Sanders M."/>
            <person name="Subramaniam C."/>
            <person name="Tay Y."/>
            <person name="Dear P."/>
            <person name="Doerig C."/>
            <person name="Gruber A."/>
            <person name="Parkinson J."/>
            <person name="Shirley M."/>
            <person name="Wan K.L."/>
            <person name="Berriman M."/>
            <person name="Tomley F."/>
            <person name="Pain A."/>
        </authorList>
    </citation>
    <scope>NUCLEOTIDE SEQUENCE [LARGE SCALE GENOMIC DNA]</scope>
    <source>
        <strain evidence="1">Houghton</strain>
    </source>
</reference>
<dbReference type="RefSeq" id="XP_013354129.1">
    <property type="nucleotide sequence ID" value="XM_013498675.1"/>
</dbReference>
<proteinExistence type="predicted"/>
<accession>U6K1K2</accession>
<dbReference type="InterPro" id="IPR011249">
    <property type="entry name" value="Metalloenz_LuxS/M16"/>
</dbReference>
<protein>
    <recommendedName>
        <fullName evidence="3">Peptidase M16 C-terminal domain-containing protein</fullName>
    </recommendedName>
</protein>
<evidence type="ECO:0000313" key="1">
    <source>
        <dbReference type="EMBL" id="CDJ31564.1"/>
    </source>
</evidence>
<evidence type="ECO:0000313" key="2">
    <source>
        <dbReference type="Proteomes" id="UP000030744"/>
    </source>
</evidence>
<dbReference type="OrthoDB" id="952271at2759"/>
<dbReference type="GO" id="GO:0046872">
    <property type="term" value="F:metal ion binding"/>
    <property type="evidence" value="ECO:0007669"/>
    <property type="project" value="InterPro"/>
</dbReference>
<dbReference type="SUPFAM" id="SSF63411">
    <property type="entry name" value="LuxS/MPP-like metallohydrolase"/>
    <property type="match status" value="1"/>
</dbReference>
<dbReference type="EMBL" id="HG683389">
    <property type="protein sequence ID" value="CDJ31564.1"/>
    <property type="molecule type" value="Genomic_DNA"/>
</dbReference>
<gene>
    <name evidence="1" type="ORF">EMH_0067890</name>
</gene>
<reference evidence="1" key="2">
    <citation type="submission" date="2013-10" db="EMBL/GenBank/DDBJ databases">
        <authorList>
            <person name="Aslett M."/>
        </authorList>
    </citation>
    <scope>NUCLEOTIDE SEQUENCE [LARGE SCALE GENOMIC DNA]</scope>
    <source>
        <strain evidence="1">Houghton</strain>
    </source>
</reference>
<dbReference type="GeneID" id="25381331"/>
<organism evidence="1 2">
    <name type="scientific">Eimeria mitis</name>
    <dbReference type="NCBI Taxonomy" id="44415"/>
    <lineage>
        <taxon>Eukaryota</taxon>
        <taxon>Sar</taxon>
        <taxon>Alveolata</taxon>
        <taxon>Apicomplexa</taxon>
        <taxon>Conoidasida</taxon>
        <taxon>Coccidia</taxon>
        <taxon>Eucoccidiorida</taxon>
        <taxon>Eimeriorina</taxon>
        <taxon>Eimeriidae</taxon>
        <taxon>Eimeria</taxon>
    </lineage>
</organism>
<dbReference type="VEuPathDB" id="ToxoDB:EMH_0067890"/>
<dbReference type="Gene3D" id="3.30.830.10">
    <property type="entry name" value="Metalloenzyme, LuxS/M16 peptidase-like"/>
    <property type="match status" value="1"/>
</dbReference>
<dbReference type="AlphaFoldDB" id="U6K1K2"/>